<accession>A0A0E0BL20</accession>
<protein>
    <submittedName>
        <fullName evidence="2">Uncharacterized protein</fullName>
    </submittedName>
</protein>
<feature type="region of interest" description="Disordered" evidence="1">
    <location>
        <begin position="87"/>
        <end position="143"/>
    </location>
</feature>
<proteinExistence type="predicted"/>
<feature type="compositionally biased region" description="Basic and acidic residues" evidence="1">
    <location>
        <begin position="289"/>
        <end position="298"/>
    </location>
</feature>
<dbReference type="HOGENOM" id="CLU_895383_0_0_1"/>
<dbReference type="AlphaFoldDB" id="A0A0E0BL20"/>
<feature type="compositionally biased region" description="Low complexity" evidence="1">
    <location>
        <begin position="87"/>
        <end position="109"/>
    </location>
</feature>
<feature type="compositionally biased region" description="Basic residues" evidence="1">
    <location>
        <begin position="110"/>
        <end position="121"/>
    </location>
</feature>
<organism evidence="2">
    <name type="scientific">Oryza glumipatula</name>
    <dbReference type="NCBI Taxonomy" id="40148"/>
    <lineage>
        <taxon>Eukaryota</taxon>
        <taxon>Viridiplantae</taxon>
        <taxon>Streptophyta</taxon>
        <taxon>Embryophyta</taxon>
        <taxon>Tracheophyta</taxon>
        <taxon>Spermatophyta</taxon>
        <taxon>Magnoliopsida</taxon>
        <taxon>Liliopsida</taxon>
        <taxon>Poales</taxon>
        <taxon>Poaceae</taxon>
        <taxon>BOP clade</taxon>
        <taxon>Oryzoideae</taxon>
        <taxon>Oryzeae</taxon>
        <taxon>Oryzinae</taxon>
        <taxon>Oryza</taxon>
    </lineage>
</organism>
<reference evidence="2" key="1">
    <citation type="submission" date="2015-04" db="UniProtKB">
        <authorList>
            <consortium name="EnsemblPlants"/>
        </authorList>
    </citation>
    <scope>IDENTIFICATION</scope>
</reference>
<sequence length="311" mass="33037">MWRASLGCPSAASSNIAELAACARGSEGEGGRRGRLRAGDQEEEVAVCALVYVSGKDLVRRRDVQTPSPSPSSFSLLPMAELARRQAQQGRWRQLSFPSTSPPSFLISRGLKRSRRPRRAPTAKERLRAEEVGEEEGDAREGVVEGVEEVAEVREHAADNGSLADGGDNARDLSELVRARTSGGASRRKAEAGDAALLSMPTHPDLLAQFTVDTALAGKSVAVVGTRTTLPLSSSIRLTRTFSPSSPLTPPLPEVRPSGRYEDAAALAVVDPTHQTSSPSSPSTLPSPEVRRGGRVEVDATLAGSLRRWSG</sequence>
<dbReference type="Gramene" id="OGLUM11G18730.1">
    <property type="protein sequence ID" value="OGLUM11G18730.1"/>
    <property type="gene ID" value="OGLUM11G18730"/>
</dbReference>
<dbReference type="EnsemblPlants" id="OGLUM11G18730.1">
    <property type="protein sequence ID" value="OGLUM11G18730.1"/>
    <property type="gene ID" value="OGLUM11G18730"/>
</dbReference>
<reference evidence="2" key="2">
    <citation type="submission" date="2018-05" db="EMBL/GenBank/DDBJ databases">
        <title>OgluRS3 (Oryza glumaepatula Reference Sequence Version 3).</title>
        <authorList>
            <person name="Zhang J."/>
            <person name="Kudrna D."/>
            <person name="Lee S."/>
            <person name="Talag J."/>
            <person name="Welchert J."/>
            <person name="Wing R.A."/>
        </authorList>
    </citation>
    <scope>NUCLEOTIDE SEQUENCE [LARGE SCALE GENOMIC DNA]</scope>
</reference>
<feature type="compositionally biased region" description="Basic and acidic residues" evidence="1">
    <location>
        <begin position="122"/>
        <end position="131"/>
    </location>
</feature>
<feature type="compositionally biased region" description="Low complexity" evidence="1">
    <location>
        <begin position="272"/>
        <end position="288"/>
    </location>
</feature>
<name>A0A0E0BL20_9ORYZ</name>
<dbReference type="Proteomes" id="UP000026961">
    <property type="component" value="Chromosome 11"/>
</dbReference>
<evidence type="ECO:0000313" key="3">
    <source>
        <dbReference type="Proteomes" id="UP000026961"/>
    </source>
</evidence>
<feature type="region of interest" description="Disordered" evidence="1">
    <location>
        <begin position="271"/>
        <end position="311"/>
    </location>
</feature>
<evidence type="ECO:0000313" key="2">
    <source>
        <dbReference type="EnsemblPlants" id="OGLUM11G18730.1"/>
    </source>
</evidence>
<keyword evidence="3" id="KW-1185">Reference proteome</keyword>
<evidence type="ECO:0000256" key="1">
    <source>
        <dbReference type="SAM" id="MobiDB-lite"/>
    </source>
</evidence>